<evidence type="ECO:0000313" key="10">
    <source>
        <dbReference type="Proteomes" id="UP001497453"/>
    </source>
</evidence>
<name>A0ABP1E842_9APHY</name>
<evidence type="ECO:0000313" key="9">
    <source>
        <dbReference type="EMBL" id="CAL1715583.1"/>
    </source>
</evidence>
<evidence type="ECO:0000256" key="6">
    <source>
        <dbReference type="ARBA" id="ARBA00023136"/>
    </source>
</evidence>
<dbReference type="PANTHER" id="PTHR43731">
    <property type="entry name" value="RHOMBOID PROTEASE"/>
    <property type="match status" value="1"/>
</dbReference>
<evidence type="ECO:0000256" key="2">
    <source>
        <dbReference type="ARBA" id="ARBA00009045"/>
    </source>
</evidence>
<dbReference type="SUPFAM" id="SSF144091">
    <property type="entry name" value="Rhomboid-like"/>
    <property type="match status" value="1"/>
</dbReference>
<feature type="domain" description="Peptidase S54 rhomboid" evidence="8">
    <location>
        <begin position="226"/>
        <end position="414"/>
    </location>
</feature>
<dbReference type="Proteomes" id="UP001497453">
    <property type="component" value="Chromosome 8"/>
</dbReference>
<reference evidence="10" key="1">
    <citation type="submission" date="2024-04" db="EMBL/GenBank/DDBJ databases">
        <authorList>
            <person name="Shaw F."/>
            <person name="Minotto A."/>
        </authorList>
    </citation>
    <scope>NUCLEOTIDE SEQUENCE [LARGE SCALE GENOMIC DNA]</scope>
</reference>
<feature type="transmembrane region" description="Helical" evidence="7">
    <location>
        <begin position="238"/>
        <end position="259"/>
    </location>
</feature>
<feature type="transmembrane region" description="Helical" evidence="7">
    <location>
        <begin position="374"/>
        <end position="392"/>
    </location>
</feature>
<accession>A0ABP1E842</accession>
<keyword evidence="3 7" id="KW-0812">Transmembrane</keyword>
<evidence type="ECO:0000256" key="4">
    <source>
        <dbReference type="ARBA" id="ARBA00022801"/>
    </source>
</evidence>
<evidence type="ECO:0000256" key="3">
    <source>
        <dbReference type="ARBA" id="ARBA00022692"/>
    </source>
</evidence>
<dbReference type="EMBL" id="OZ037951">
    <property type="protein sequence ID" value="CAL1715583.1"/>
    <property type="molecule type" value="Genomic_DNA"/>
</dbReference>
<feature type="transmembrane region" description="Helical" evidence="7">
    <location>
        <begin position="83"/>
        <end position="102"/>
    </location>
</feature>
<gene>
    <name evidence="9" type="ORF">GFSPODELE1_LOCUS10301</name>
</gene>
<feature type="transmembrane region" description="Helical" evidence="7">
    <location>
        <begin position="279"/>
        <end position="303"/>
    </location>
</feature>
<keyword evidence="10" id="KW-1185">Reference proteome</keyword>
<keyword evidence="5 7" id="KW-1133">Transmembrane helix</keyword>
<dbReference type="Pfam" id="PF01694">
    <property type="entry name" value="Rhomboid"/>
    <property type="match status" value="1"/>
</dbReference>
<feature type="transmembrane region" description="Helical" evidence="7">
    <location>
        <begin position="347"/>
        <end position="368"/>
    </location>
</feature>
<dbReference type="Gene3D" id="1.20.1540.10">
    <property type="entry name" value="Rhomboid-like"/>
    <property type="match status" value="1"/>
</dbReference>
<keyword evidence="4" id="KW-0378">Hydrolase</keyword>
<comment type="subcellular location">
    <subcellularLocation>
        <location evidence="1">Membrane</location>
        <topology evidence="1">Multi-pass membrane protein</topology>
    </subcellularLocation>
</comment>
<proteinExistence type="inferred from homology"/>
<dbReference type="PANTHER" id="PTHR43731:SF14">
    <property type="entry name" value="PRESENILIN-ASSOCIATED RHOMBOID-LIKE PROTEIN, MITOCHONDRIAL"/>
    <property type="match status" value="1"/>
</dbReference>
<organism evidence="9 10">
    <name type="scientific">Somion occarium</name>
    <dbReference type="NCBI Taxonomy" id="3059160"/>
    <lineage>
        <taxon>Eukaryota</taxon>
        <taxon>Fungi</taxon>
        <taxon>Dikarya</taxon>
        <taxon>Basidiomycota</taxon>
        <taxon>Agaricomycotina</taxon>
        <taxon>Agaricomycetes</taxon>
        <taxon>Polyporales</taxon>
        <taxon>Cerrenaceae</taxon>
        <taxon>Somion</taxon>
    </lineage>
</organism>
<dbReference type="InterPro" id="IPR022764">
    <property type="entry name" value="Peptidase_S54_rhomboid_dom"/>
</dbReference>
<evidence type="ECO:0000256" key="5">
    <source>
        <dbReference type="ARBA" id="ARBA00022989"/>
    </source>
</evidence>
<keyword evidence="6 7" id="KW-0472">Membrane</keyword>
<protein>
    <recommendedName>
        <fullName evidence="8">Peptidase S54 rhomboid domain-containing protein</fullName>
    </recommendedName>
</protein>
<comment type="similarity">
    <text evidence="2">Belongs to the peptidase S54 family.</text>
</comment>
<evidence type="ECO:0000256" key="1">
    <source>
        <dbReference type="ARBA" id="ARBA00004141"/>
    </source>
</evidence>
<dbReference type="InterPro" id="IPR050925">
    <property type="entry name" value="Rhomboid_protease_S54"/>
</dbReference>
<evidence type="ECO:0000256" key="7">
    <source>
        <dbReference type="SAM" id="Phobius"/>
    </source>
</evidence>
<dbReference type="InterPro" id="IPR035952">
    <property type="entry name" value="Rhomboid-like_sf"/>
</dbReference>
<sequence length="439" mass="49062">MFGIFTPLSARSLRSLRLPRTPCRTFSFTHNYRFPRLPSKRVDGVLETNVTERGLPQVPSFREQVAREIPVQSFTDSVKAPSIRNQVMFFIFGTFVVFTLAARKTNYDTAVWTEKLSHTGNLIWKLRIPTSEEIRRARHFELGKNLQNGLKSLQETIEEWPIIIKHTVVWTYIQVLQPILDASEGKRLCWAIGLTNAAVWLVWQFPQAQRIMTRSFTHSPLSGLSYTLLTSMFSHKSFLHFAFNSMALASFGSAASLWMMRAQNQSWTGLPEATPKWHFLAFFISAGLFSGLVSHVVAARFRFPRIVALLKSRPLTVSATGANLKAGVAEATKNVPKILPSLGASGAIYAAVTLTALAFPETEIALIFPPTPPIPIQLGVGGLMAIDIIGALRGWRLFDHWAHLGGAAFGVLYYHYGMKVWDTFRAGNLGSAPDRQKKD</sequence>
<evidence type="ECO:0000259" key="8">
    <source>
        <dbReference type="Pfam" id="PF01694"/>
    </source>
</evidence>